<comment type="caution">
    <text evidence="1">The sequence shown here is derived from an EMBL/GenBank/DDBJ whole genome shotgun (WGS) entry which is preliminary data.</text>
</comment>
<feature type="non-terminal residue" evidence="1">
    <location>
        <position position="85"/>
    </location>
</feature>
<accession>A0ABS7CBD8</accession>
<evidence type="ECO:0000313" key="2">
    <source>
        <dbReference type="Proteomes" id="UP001519887"/>
    </source>
</evidence>
<protein>
    <submittedName>
        <fullName evidence="1">Uncharacterized protein</fullName>
    </submittedName>
</protein>
<keyword evidence="2" id="KW-1185">Reference proteome</keyword>
<dbReference type="Proteomes" id="UP001519887">
    <property type="component" value="Unassembled WGS sequence"/>
</dbReference>
<reference evidence="1 2" key="1">
    <citation type="submission" date="2021-07" db="EMBL/GenBank/DDBJ databases">
        <title>Paenibacillus radiodurans sp. nov., isolated from the southeastern edge of Tengger Desert.</title>
        <authorList>
            <person name="Zhang G."/>
        </authorList>
    </citation>
    <scope>NUCLEOTIDE SEQUENCE [LARGE SCALE GENOMIC DNA]</scope>
    <source>
        <strain evidence="1 2">CCM 7311</strain>
    </source>
</reference>
<name>A0ABS7CBD8_9BACL</name>
<gene>
    <name evidence="1" type="ORF">K0U00_29435</name>
</gene>
<proteinExistence type="predicted"/>
<evidence type="ECO:0000313" key="1">
    <source>
        <dbReference type="EMBL" id="MBW7458172.1"/>
    </source>
</evidence>
<dbReference type="EMBL" id="JAHZIK010001098">
    <property type="protein sequence ID" value="MBW7458172.1"/>
    <property type="molecule type" value="Genomic_DNA"/>
</dbReference>
<sequence>MLIDIKTTVKPEDSRTHIRYPFTLDQPAHALRIRFEYSPKLLEDDSKARRLLEQSMELYVLPEQRELAIAGIDRYLPLSNLITLS</sequence>
<organism evidence="1 2">
    <name type="scientific">Paenibacillus sepulcri</name>
    <dbReference type="NCBI Taxonomy" id="359917"/>
    <lineage>
        <taxon>Bacteria</taxon>
        <taxon>Bacillati</taxon>
        <taxon>Bacillota</taxon>
        <taxon>Bacilli</taxon>
        <taxon>Bacillales</taxon>
        <taxon>Paenibacillaceae</taxon>
        <taxon>Paenibacillus</taxon>
    </lineage>
</organism>